<dbReference type="Pfam" id="PF12911">
    <property type="entry name" value="OppC_N"/>
    <property type="match status" value="1"/>
</dbReference>
<dbReference type="InterPro" id="IPR027417">
    <property type="entry name" value="P-loop_NTPase"/>
</dbReference>
<keyword evidence="10 11" id="KW-0472">Membrane</keyword>
<dbReference type="OrthoDB" id="9809030at2"/>
<evidence type="ECO:0000256" key="8">
    <source>
        <dbReference type="ARBA" id="ARBA00022840"/>
    </source>
</evidence>
<feature type="domain" description="ABC transporter" evidence="13">
    <location>
        <begin position="344"/>
        <end position="591"/>
    </location>
</feature>
<evidence type="ECO:0000313" key="16">
    <source>
        <dbReference type="Proteomes" id="UP000198923"/>
    </source>
</evidence>
<dbReference type="PANTHER" id="PTHR43297:SF2">
    <property type="entry name" value="DIPEPTIDE TRANSPORT ATP-BINDING PROTEIN DPPD"/>
    <property type="match status" value="1"/>
</dbReference>
<evidence type="ECO:0000313" key="15">
    <source>
        <dbReference type="EMBL" id="SDI30829.1"/>
    </source>
</evidence>
<dbReference type="EMBL" id="FNCN01000043">
    <property type="protein sequence ID" value="SDI30829.1"/>
    <property type="molecule type" value="Genomic_DNA"/>
</dbReference>
<feature type="transmembrane region" description="Helical" evidence="11">
    <location>
        <begin position="137"/>
        <end position="158"/>
    </location>
</feature>
<reference evidence="15 16" key="1">
    <citation type="submission" date="2016-10" db="EMBL/GenBank/DDBJ databases">
        <authorList>
            <person name="de Groot N.N."/>
        </authorList>
    </citation>
    <scope>NUCLEOTIDE SEQUENCE [LARGE SCALE GENOMIC DNA]</scope>
    <source>
        <strain evidence="15 16">CPCC 201354</strain>
    </source>
</reference>
<organism evidence="15 16">
    <name type="scientific">Sinosporangium album</name>
    <dbReference type="NCBI Taxonomy" id="504805"/>
    <lineage>
        <taxon>Bacteria</taxon>
        <taxon>Bacillati</taxon>
        <taxon>Actinomycetota</taxon>
        <taxon>Actinomycetes</taxon>
        <taxon>Streptosporangiales</taxon>
        <taxon>Streptosporangiaceae</taxon>
        <taxon>Sinosporangium</taxon>
    </lineage>
</organism>
<feature type="compositionally biased region" description="Polar residues" evidence="12">
    <location>
        <begin position="311"/>
        <end position="321"/>
    </location>
</feature>
<dbReference type="InterPro" id="IPR013563">
    <property type="entry name" value="Oligopep_ABC_C"/>
</dbReference>
<feature type="transmembrane region" description="Helical" evidence="11">
    <location>
        <begin position="101"/>
        <end position="125"/>
    </location>
</feature>
<dbReference type="InterPro" id="IPR050388">
    <property type="entry name" value="ABC_Ni/Peptide_Import"/>
</dbReference>
<keyword evidence="5" id="KW-1003">Cell membrane</keyword>
<dbReference type="PROSITE" id="PS50893">
    <property type="entry name" value="ABC_TRANSPORTER_2"/>
    <property type="match status" value="1"/>
</dbReference>
<dbReference type="GO" id="GO:0005524">
    <property type="term" value="F:ATP binding"/>
    <property type="evidence" value="ECO:0007669"/>
    <property type="project" value="UniProtKB-KW"/>
</dbReference>
<accession>A0A1G8JHS7</accession>
<gene>
    <name evidence="15" type="ORF">SAMN05421505_14332</name>
</gene>
<evidence type="ECO:0000256" key="1">
    <source>
        <dbReference type="ARBA" id="ARBA00004141"/>
    </source>
</evidence>
<dbReference type="InterPro" id="IPR000515">
    <property type="entry name" value="MetI-like"/>
</dbReference>
<evidence type="ECO:0000256" key="12">
    <source>
        <dbReference type="SAM" id="MobiDB-lite"/>
    </source>
</evidence>
<dbReference type="GO" id="GO:0055085">
    <property type="term" value="P:transmembrane transport"/>
    <property type="evidence" value="ECO:0007669"/>
    <property type="project" value="InterPro"/>
</dbReference>
<feature type="domain" description="ABC transmembrane type-1" evidence="14">
    <location>
        <begin position="98"/>
        <end position="287"/>
    </location>
</feature>
<dbReference type="SUPFAM" id="SSF161098">
    <property type="entry name" value="MetI-like"/>
    <property type="match status" value="1"/>
</dbReference>
<feature type="region of interest" description="Disordered" evidence="12">
    <location>
        <begin position="1"/>
        <end position="20"/>
    </location>
</feature>
<keyword evidence="9 11" id="KW-1133">Transmembrane helix</keyword>
<evidence type="ECO:0000256" key="7">
    <source>
        <dbReference type="ARBA" id="ARBA00022741"/>
    </source>
</evidence>
<dbReference type="PROSITE" id="PS50928">
    <property type="entry name" value="ABC_TM1"/>
    <property type="match status" value="1"/>
</dbReference>
<dbReference type="FunFam" id="3.40.50.300:FF:000016">
    <property type="entry name" value="Oligopeptide ABC transporter ATP-binding component"/>
    <property type="match status" value="1"/>
</dbReference>
<dbReference type="InterPro" id="IPR025966">
    <property type="entry name" value="OppC_N"/>
</dbReference>
<dbReference type="SUPFAM" id="SSF52540">
    <property type="entry name" value="P-loop containing nucleoside triphosphate hydrolases"/>
    <property type="match status" value="1"/>
</dbReference>
<protein>
    <submittedName>
        <fullName evidence="15">Peptide/nickel transport system permease protein</fullName>
    </submittedName>
</protein>
<sequence>MTMEPVALADPPPSTAEDAPTARQKIGMFYRAVRQPITLICLAILALQIVIALAAPLLAPYDPLQPNVQHRLESPSSAFLLGTDDLGRDTLSRLIYGTQTALIASAQSVAIGLVLGVSLGVFVGYRGGWWDRIGMRIADVMQSIPALLLALALVAVIGNGLGKAMLAVGIIFAVGFMRVARAVVLAERERLYVDAARVLGLRSSSIMFRQVLPNIAPPLIVQASIALGTALLIEATLSFLGIGVDATAVSWGSMLDASRQHVSEQPLLAIFPGAAITLSVLVFNLLGDGLRDASSPRGVGGGKRKKPAKNTAATAEAEQNGTAKAVTTAPASAPTADAAKNALLTVSGLTVTTHTGAELVSGASFHIGKGETFGLVGESGCGKSITAAAILGLLPKGVEVTGGSVQLDGTELTGLGGEALRQIRGRRVGMVFQDPISALSPVHTVGRQLTDAIRSHSGLTKQQAEERAVELLSLVGVPAPRKRLLDYPHQFSGGMAQRVVIAGALACDPELLIADEPTTALDVTIQAQVLDLLAGLRERLNMSLLLITHDLGVVADICDRVGVMYAGQVVEVNTVRGAFNQPRHPYTEALLAAMPHGANGSEALATIPGRVPPAWAWPQGCRFHPRCTYAVEECKTGFIPLDDGVRCRRAVELKLAGAK</sequence>
<feature type="transmembrane region" description="Helical" evidence="11">
    <location>
        <begin position="37"/>
        <end position="59"/>
    </location>
</feature>
<proteinExistence type="inferred from homology"/>
<keyword evidence="6 11" id="KW-0812">Transmembrane</keyword>
<evidence type="ECO:0000256" key="4">
    <source>
        <dbReference type="ARBA" id="ARBA00022448"/>
    </source>
</evidence>
<dbReference type="Gene3D" id="1.10.3720.10">
    <property type="entry name" value="MetI-like"/>
    <property type="match status" value="1"/>
</dbReference>
<dbReference type="Pfam" id="PF08352">
    <property type="entry name" value="oligo_HPY"/>
    <property type="match status" value="1"/>
</dbReference>
<name>A0A1G8JHS7_9ACTN</name>
<dbReference type="CDD" id="cd06261">
    <property type="entry name" value="TM_PBP2"/>
    <property type="match status" value="1"/>
</dbReference>
<keyword evidence="7" id="KW-0547">Nucleotide-binding</keyword>
<dbReference type="STRING" id="504805.SAMN05421505_14332"/>
<evidence type="ECO:0000256" key="6">
    <source>
        <dbReference type="ARBA" id="ARBA00022692"/>
    </source>
</evidence>
<evidence type="ECO:0000256" key="3">
    <source>
        <dbReference type="ARBA" id="ARBA00005417"/>
    </source>
</evidence>
<feature type="region of interest" description="Disordered" evidence="12">
    <location>
        <begin position="294"/>
        <end position="324"/>
    </location>
</feature>
<dbReference type="Pfam" id="PF00005">
    <property type="entry name" value="ABC_tran"/>
    <property type="match status" value="1"/>
</dbReference>
<dbReference type="GO" id="GO:0005886">
    <property type="term" value="C:plasma membrane"/>
    <property type="evidence" value="ECO:0007669"/>
    <property type="project" value="UniProtKB-SubCell"/>
</dbReference>
<keyword evidence="8" id="KW-0067">ATP-binding</keyword>
<dbReference type="InterPro" id="IPR003593">
    <property type="entry name" value="AAA+_ATPase"/>
</dbReference>
<dbReference type="GO" id="GO:0015833">
    <property type="term" value="P:peptide transport"/>
    <property type="evidence" value="ECO:0007669"/>
    <property type="project" value="InterPro"/>
</dbReference>
<comment type="similarity">
    <text evidence="11">Belongs to the binding-protein-dependent transport system permease family.</text>
</comment>
<evidence type="ECO:0000256" key="9">
    <source>
        <dbReference type="ARBA" id="ARBA00022989"/>
    </source>
</evidence>
<dbReference type="Pfam" id="PF00528">
    <property type="entry name" value="BPD_transp_1"/>
    <property type="match status" value="1"/>
</dbReference>
<evidence type="ECO:0000256" key="5">
    <source>
        <dbReference type="ARBA" id="ARBA00022475"/>
    </source>
</evidence>
<dbReference type="Gene3D" id="3.40.50.300">
    <property type="entry name" value="P-loop containing nucleotide triphosphate hydrolases"/>
    <property type="match status" value="1"/>
</dbReference>
<evidence type="ECO:0000259" key="14">
    <source>
        <dbReference type="PROSITE" id="PS50928"/>
    </source>
</evidence>
<dbReference type="SMART" id="SM00382">
    <property type="entry name" value="AAA"/>
    <property type="match status" value="1"/>
</dbReference>
<dbReference type="GO" id="GO:0016887">
    <property type="term" value="F:ATP hydrolysis activity"/>
    <property type="evidence" value="ECO:0007669"/>
    <property type="project" value="InterPro"/>
</dbReference>
<keyword evidence="16" id="KW-1185">Reference proteome</keyword>
<evidence type="ECO:0000256" key="10">
    <source>
        <dbReference type="ARBA" id="ARBA00023136"/>
    </source>
</evidence>
<dbReference type="PANTHER" id="PTHR43297">
    <property type="entry name" value="OLIGOPEPTIDE TRANSPORT ATP-BINDING PROTEIN APPD"/>
    <property type="match status" value="1"/>
</dbReference>
<comment type="similarity">
    <text evidence="3">Belongs to the ABC transporter superfamily.</text>
</comment>
<dbReference type="AlphaFoldDB" id="A0A1G8JHS7"/>
<dbReference type="InterPro" id="IPR035906">
    <property type="entry name" value="MetI-like_sf"/>
</dbReference>
<dbReference type="InterPro" id="IPR003439">
    <property type="entry name" value="ABC_transporter-like_ATP-bd"/>
</dbReference>
<dbReference type="NCBIfam" id="TIGR01727">
    <property type="entry name" value="oligo_HPY"/>
    <property type="match status" value="1"/>
</dbReference>
<dbReference type="PROSITE" id="PS00211">
    <property type="entry name" value="ABC_TRANSPORTER_1"/>
    <property type="match status" value="1"/>
</dbReference>
<dbReference type="CDD" id="cd03257">
    <property type="entry name" value="ABC_NikE_OppD_transporters"/>
    <property type="match status" value="1"/>
</dbReference>
<evidence type="ECO:0000256" key="11">
    <source>
        <dbReference type="RuleBase" id="RU363032"/>
    </source>
</evidence>
<evidence type="ECO:0000259" key="13">
    <source>
        <dbReference type="PROSITE" id="PS50893"/>
    </source>
</evidence>
<dbReference type="Proteomes" id="UP000198923">
    <property type="component" value="Unassembled WGS sequence"/>
</dbReference>
<comment type="subcellular location">
    <subcellularLocation>
        <location evidence="11">Cell membrane</location>
        <topology evidence="11">Multi-pass membrane protein</topology>
    </subcellularLocation>
    <subcellularLocation>
        <location evidence="2">Cell membrane</location>
        <topology evidence="2">Peripheral membrane protein</topology>
    </subcellularLocation>
    <subcellularLocation>
        <location evidence="1">Membrane</location>
        <topology evidence="1">Multi-pass membrane protein</topology>
    </subcellularLocation>
</comment>
<keyword evidence="4 11" id="KW-0813">Transport</keyword>
<dbReference type="InterPro" id="IPR017871">
    <property type="entry name" value="ABC_transporter-like_CS"/>
</dbReference>
<evidence type="ECO:0000256" key="2">
    <source>
        <dbReference type="ARBA" id="ARBA00004202"/>
    </source>
</evidence>